<dbReference type="GO" id="GO:0016887">
    <property type="term" value="F:ATP hydrolysis activity"/>
    <property type="evidence" value="ECO:0007669"/>
    <property type="project" value="InterPro"/>
</dbReference>
<dbReference type="SUPFAM" id="SSF52540">
    <property type="entry name" value="P-loop containing nucleoside triphosphate hydrolases"/>
    <property type="match status" value="1"/>
</dbReference>
<gene>
    <name evidence="3" type="ORF">SAMN04488072_10695</name>
</gene>
<evidence type="ECO:0000259" key="2">
    <source>
        <dbReference type="Pfam" id="PF00005"/>
    </source>
</evidence>
<evidence type="ECO:0000256" key="1">
    <source>
        <dbReference type="SAM" id="Coils"/>
    </source>
</evidence>
<dbReference type="PANTHER" id="PTHR42855:SF2">
    <property type="entry name" value="DRUG RESISTANCE ABC TRANSPORTER,ATP-BINDING PROTEIN"/>
    <property type="match status" value="1"/>
</dbReference>
<keyword evidence="1" id="KW-0175">Coiled coil</keyword>
<protein>
    <submittedName>
        <fullName evidence="3">ABC transporter</fullName>
    </submittedName>
</protein>
<name>A0A1I0XYW2_9BACI</name>
<organism evidence="3 4">
    <name type="scientific">Lentibacillus halodurans</name>
    <dbReference type="NCBI Taxonomy" id="237679"/>
    <lineage>
        <taxon>Bacteria</taxon>
        <taxon>Bacillati</taxon>
        <taxon>Bacillota</taxon>
        <taxon>Bacilli</taxon>
        <taxon>Bacillales</taxon>
        <taxon>Bacillaceae</taxon>
        <taxon>Lentibacillus</taxon>
    </lineage>
</organism>
<dbReference type="AlphaFoldDB" id="A0A1I0XYW2"/>
<sequence length="208" mass="23946">MPDEGQIIRNPQTNIGYFAQELDNLDDRKTILDSLLELPGMTESEARTILGCFLFSQEEVFKSISALSMGEKCRVAFIHLYFSSANFLVLDEPTNFLDVDTKEVIEDVLQAYPGALMIVSHDRYLIEKTANRMIDLGGGQVLDYEGSYDEYLEHKQRKPGDSENDIQELELRLTRLMSMEAESEEEQEQILKEIKEIQQELQRRRGVT</sequence>
<dbReference type="GO" id="GO:0005524">
    <property type="term" value="F:ATP binding"/>
    <property type="evidence" value="ECO:0007669"/>
    <property type="project" value="InterPro"/>
</dbReference>
<proteinExistence type="predicted"/>
<reference evidence="3 4" key="1">
    <citation type="submission" date="2016-10" db="EMBL/GenBank/DDBJ databases">
        <authorList>
            <person name="de Groot N.N."/>
        </authorList>
    </citation>
    <scope>NUCLEOTIDE SEQUENCE [LARGE SCALE GENOMIC DNA]</scope>
    <source>
        <strain evidence="3 4">CGMCC 1.3702</strain>
    </source>
</reference>
<dbReference type="PANTHER" id="PTHR42855">
    <property type="entry name" value="ABC TRANSPORTER ATP-BINDING SUBUNIT"/>
    <property type="match status" value="1"/>
</dbReference>
<dbReference type="Gene3D" id="3.40.50.300">
    <property type="entry name" value="P-loop containing nucleotide triphosphate hydrolases"/>
    <property type="match status" value="1"/>
</dbReference>
<feature type="coiled-coil region" evidence="1">
    <location>
        <begin position="166"/>
        <end position="204"/>
    </location>
</feature>
<keyword evidence="4" id="KW-1185">Reference proteome</keyword>
<dbReference type="InterPro" id="IPR051309">
    <property type="entry name" value="ABCF_ATPase"/>
</dbReference>
<accession>A0A1I0XYW2</accession>
<dbReference type="InterPro" id="IPR027417">
    <property type="entry name" value="P-loop_NTPase"/>
</dbReference>
<feature type="domain" description="ABC transporter" evidence="2">
    <location>
        <begin position="6"/>
        <end position="95"/>
    </location>
</feature>
<dbReference type="Pfam" id="PF00005">
    <property type="entry name" value="ABC_tran"/>
    <property type="match status" value="1"/>
</dbReference>
<dbReference type="InterPro" id="IPR003439">
    <property type="entry name" value="ABC_transporter-like_ATP-bd"/>
</dbReference>
<dbReference type="STRING" id="237679.SAMN04488072_10695"/>
<evidence type="ECO:0000313" key="4">
    <source>
        <dbReference type="Proteomes" id="UP000198642"/>
    </source>
</evidence>
<dbReference type="EMBL" id="FOJW01000006">
    <property type="protein sequence ID" value="SFB05520.1"/>
    <property type="molecule type" value="Genomic_DNA"/>
</dbReference>
<dbReference type="Proteomes" id="UP000198642">
    <property type="component" value="Unassembled WGS sequence"/>
</dbReference>
<evidence type="ECO:0000313" key="3">
    <source>
        <dbReference type="EMBL" id="SFB05520.1"/>
    </source>
</evidence>